<dbReference type="Pfam" id="PF20152">
    <property type="entry name" value="DUF6534"/>
    <property type="match status" value="1"/>
</dbReference>
<feature type="transmembrane region" description="Helical" evidence="2">
    <location>
        <begin position="210"/>
        <end position="230"/>
    </location>
</feature>
<dbReference type="InterPro" id="IPR045339">
    <property type="entry name" value="DUF6534"/>
</dbReference>
<evidence type="ECO:0000256" key="2">
    <source>
        <dbReference type="SAM" id="Phobius"/>
    </source>
</evidence>
<organism evidence="4 5">
    <name type="scientific">Bondarzewia mesenterica</name>
    <dbReference type="NCBI Taxonomy" id="1095465"/>
    <lineage>
        <taxon>Eukaryota</taxon>
        <taxon>Fungi</taxon>
        <taxon>Dikarya</taxon>
        <taxon>Basidiomycota</taxon>
        <taxon>Agaricomycotina</taxon>
        <taxon>Agaricomycetes</taxon>
        <taxon>Russulales</taxon>
        <taxon>Bondarzewiaceae</taxon>
        <taxon>Bondarzewia</taxon>
    </lineage>
</organism>
<keyword evidence="2" id="KW-0472">Membrane</keyword>
<dbReference type="EMBL" id="SGPL01000497">
    <property type="protein sequence ID" value="THH11755.1"/>
    <property type="molecule type" value="Genomic_DNA"/>
</dbReference>
<feature type="compositionally biased region" description="Basic and acidic residues" evidence="1">
    <location>
        <begin position="1"/>
        <end position="11"/>
    </location>
</feature>
<evidence type="ECO:0000259" key="3">
    <source>
        <dbReference type="Pfam" id="PF20152"/>
    </source>
</evidence>
<dbReference type="PANTHER" id="PTHR40465:SF1">
    <property type="entry name" value="DUF6534 DOMAIN-CONTAINING PROTEIN"/>
    <property type="match status" value="1"/>
</dbReference>
<keyword evidence="5" id="KW-1185">Reference proteome</keyword>
<name>A0A4S4LIY3_9AGAM</name>
<keyword evidence="2" id="KW-0812">Transmembrane</keyword>
<accession>A0A4S4LIY3</accession>
<feature type="transmembrane region" description="Helical" evidence="2">
    <location>
        <begin position="71"/>
        <end position="95"/>
    </location>
</feature>
<dbReference type="Proteomes" id="UP000310158">
    <property type="component" value="Unassembled WGS sequence"/>
</dbReference>
<evidence type="ECO:0000256" key="1">
    <source>
        <dbReference type="SAM" id="MobiDB-lite"/>
    </source>
</evidence>
<evidence type="ECO:0000313" key="5">
    <source>
        <dbReference type="Proteomes" id="UP000310158"/>
    </source>
</evidence>
<dbReference type="OrthoDB" id="3270417at2759"/>
<feature type="transmembrane region" description="Helical" evidence="2">
    <location>
        <begin position="260"/>
        <end position="287"/>
    </location>
</feature>
<evidence type="ECO:0000313" key="4">
    <source>
        <dbReference type="EMBL" id="THH11755.1"/>
    </source>
</evidence>
<proteinExistence type="predicted"/>
<feature type="region of interest" description="Disordered" evidence="1">
    <location>
        <begin position="1"/>
        <end position="24"/>
    </location>
</feature>
<keyword evidence="2" id="KW-1133">Transmembrane helix</keyword>
<dbReference type="PANTHER" id="PTHR40465">
    <property type="entry name" value="CHROMOSOME 1, WHOLE GENOME SHOTGUN SEQUENCE"/>
    <property type="match status" value="1"/>
</dbReference>
<feature type="transmembrane region" description="Helical" evidence="2">
    <location>
        <begin position="115"/>
        <end position="136"/>
    </location>
</feature>
<feature type="domain" description="DUF6534" evidence="3">
    <location>
        <begin position="273"/>
        <end position="360"/>
    </location>
</feature>
<feature type="transmembrane region" description="Helical" evidence="2">
    <location>
        <begin position="307"/>
        <end position="330"/>
    </location>
</feature>
<reference evidence="4 5" key="1">
    <citation type="submission" date="2019-02" db="EMBL/GenBank/DDBJ databases">
        <title>Genome sequencing of the rare red list fungi Bondarzewia mesenterica.</title>
        <authorList>
            <person name="Buettner E."/>
            <person name="Kellner H."/>
        </authorList>
    </citation>
    <scope>NUCLEOTIDE SEQUENCE [LARGE SCALE GENOMIC DNA]</scope>
    <source>
        <strain evidence="4 5">DSM 108281</strain>
    </source>
</reference>
<gene>
    <name evidence="4" type="ORF">EW146_g7936</name>
</gene>
<protein>
    <recommendedName>
        <fullName evidence="3">DUF6534 domain-containing protein</fullName>
    </recommendedName>
</protein>
<comment type="caution">
    <text evidence="4">The sequence shown here is derived from an EMBL/GenBank/DDBJ whole genome shotgun (WGS) entry which is preliminary data.</text>
</comment>
<dbReference type="AlphaFoldDB" id="A0A4S4LIY3"/>
<sequence length="429" mass="48053">MSSRIRDDEIRPYSGAMRPDSLPSDEQQVLIPSKGLIRLEEELRRMYPAASMSTILELEVIAVIKEAFASIFIGFAIATTILDTFSTILVAHSVYTYFVLDFANTNELTVFITMPWSFCLENGMLSVITVIAQLYVQSLNGVALDFDSYYSHARAQVFTPRKFGKVDPSNSPFSRVANRNPSWLMTSRAKGFLVRWRIWARNRNDRTPVLVFRCTALPTFLTTSIIRFSFQDPLGTSLSARKMKVLLSYSSATPRVLMSVFLQIIGGLIQGVAAMCDVVITTSLIYFLRSKRVGVRSGTQKMIDRIIMYAVSRGTLTAIAQIMFLILNVALPDHQYWLPFHLAVGRLYVNSILSSLNVRKTLSSDGPVEITVTTDSAHPRSTESTSDFNRSNRLILFAQNSALNSKAEGTFKNEQDVVELTPGFIEETV</sequence>